<dbReference type="Proteomes" id="UP001058458">
    <property type="component" value="Chromosome"/>
</dbReference>
<name>A0AB38QX30_PARTM</name>
<dbReference type="CDD" id="cd10446">
    <property type="entry name" value="GIY-YIG_unchar_1"/>
    <property type="match status" value="1"/>
</dbReference>
<evidence type="ECO:0000259" key="1">
    <source>
        <dbReference type="PROSITE" id="PS50164"/>
    </source>
</evidence>
<dbReference type="PROSITE" id="PS50164">
    <property type="entry name" value="GIY_YIG"/>
    <property type="match status" value="1"/>
</dbReference>
<dbReference type="InterPro" id="IPR035901">
    <property type="entry name" value="GIY-YIG_endonuc_sf"/>
</dbReference>
<sequence>MLQEKSISEVRIPDNFIYPEMFSKDRFYYEMVEEPILNDLKERLVIDWGSGTRSWHQWLDPNKPKEVIEILPVGYYDQFPGFLEFILDGDDLLKTIQYPDSNKEWHRMLSSVAGVYLIVDSITGKQYVGSAYGKEGILGRWKQYAQTRHGGNEELKRLLESNPDRFKDLKFTILRTLQKELTKNEVIKYESIYKEKLGTRAFGLNLN</sequence>
<dbReference type="RefSeq" id="WP_256832553.1">
    <property type="nucleotide sequence ID" value="NZ_CP063414.1"/>
</dbReference>
<protein>
    <submittedName>
        <fullName evidence="2">GIY-YIG nuclease family protein</fullName>
    </submittedName>
</protein>
<dbReference type="InterPro" id="IPR000305">
    <property type="entry name" value="GIY-YIG_endonuc"/>
</dbReference>
<gene>
    <name evidence="2" type="ORF">IMI45_09890</name>
</gene>
<accession>A0AB38QX30</accession>
<evidence type="ECO:0000313" key="3">
    <source>
        <dbReference type="Proteomes" id="UP001058458"/>
    </source>
</evidence>
<dbReference type="AlphaFoldDB" id="A0AB38QX30"/>
<dbReference type="SUPFAM" id="SSF82771">
    <property type="entry name" value="GIY-YIG endonuclease"/>
    <property type="match status" value="1"/>
</dbReference>
<feature type="domain" description="GIY-YIG" evidence="1">
    <location>
        <begin position="111"/>
        <end position="206"/>
    </location>
</feature>
<dbReference type="EMBL" id="CP063414">
    <property type="protein sequence ID" value="UOE74705.1"/>
    <property type="molecule type" value="Genomic_DNA"/>
</dbReference>
<proteinExistence type="predicted"/>
<evidence type="ECO:0000313" key="2">
    <source>
        <dbReference type="EMBL" id="UOE74705.1"/>
    </source>
</evidence>
<dbReference type="Gene3D" id="3.40.1440.10">
    <property type="entry name" value="GIY-YIG endonuclease"/>
    <property type="match status" value="1"/>
</dbReference>
<organism evidence="2 3">
    <name type="scientific">Parageobacillus thermoglucosidasius</name>
    <name type="common">Geobacillus thermoglucosidasius</name>
    <dbReference type="NCBI Taxonomy" id="1426"/>
    <lineage>
        <taxon>Bacteria</taxon>
        <taxon>Bacillati</taxon>
        <taxon>Bacillota</taxon>
        <taxon>Bacilli</taxon>
        <taxon>Bacillales</taxon>
        <taxon>Anoxybacillaceae</taxon>
        <taxon>Parageobacillus</taxon>
    </lineage>
</organism>
<reference evidence="2" key="1">
    <citation type="submission" date="2020-10" db="EMBL/GenBank/DDBJ databases">
        <authorList>
            <person name="Delgado J.A."/>
            <person name="Gonzalez J.M."/>
        </authorList>
    </citation>
    <scope>NUCLEOTIDE SEQUENCE</scope>
    <source>
        <strain evidence="2">23.6</strain>
    </source>
</reference>